<dbReference type="AlphaFoldDB" id="A0A133V753"/>
<keyword evidence="2" id="KW-1185">Reference proteome</keyword>
<dbReference type="EMBL" id="LHXX01000019">
    <property type="protein sequence ID" value="KXB02281.1"/>
    <property type="molecule type" value="Genomic_DNA"/>
</dbReference>
<comment type="caution">
    <text evidence="1">The sequence shown here is derived from an EMBL/GenBank/DDBJ whole genome shotgun (WGS) entry which is preliminary data.</text>
</comment>
<proteinExistence type="predicted"/>
<accession>A0A133V753</accession>
<name>A0A133V753_9EURY</name>
<sequence length="282" mass="33047">MSLPKLPEGWEILYTAYLYRDKVKGETRLNKTLSEFQKEGLPIEEKFEIRDYGPYSKEVHEKARKLQKKGLLEIEEEELSPPYDKRTNYMTTARGDIKVEKEIFPLLQNYPIPDAFLKNALKIVRKFKKMNNKQIVNKVHDDLFIDNQNKYYEEMVRTNRSLSEYLEGYDKAFEKFYFCDALVQALGSIELCYNATNNIIPQFSKINGEVLLTPKMAGNNHILCISQNLIELIRTKLKNHIKNHSNEENEECVELANDFQLLLLKAEQNSKIYDIHVPTLEA</sequence>
<reference evidence="1 2" key="1">
    <citation type="journal article" date="2016" name="Sci. Rep.">
        <title>Metabolic traits of an uncultured archaeal lineage -MSBL1- from brine pools of the Red Sea.</title>
        <authorList>
            <person name="Mwirichia R."/>
            <person name="Alam I."/>
            <person name="Rashid M."/>
            <person name="Vinu M."/>
            <person name="Ba-Alawi W."/>
            <person name="Anthony Kamau A."/>
            <person name="Kamanda Ngugi D."/>
            <person name="Goker M."/>
            <person name="Klenk H.P."/>
            <person name="Bajic V."/>
            <person name="Stingl U."/>
        </authorList>
    </citation>
    <scope>NUCLEOTIDE SEQUENCE [LARGE SCALE GENOMIC DNA]</scope>
    <source>
        <strain evidence="1">SCGC-AAA261D19</strain>
    </source>
</reference>
<organism evidence="1 2">
    <name type="scientific">candidate division MSBL1 archaeon SCGC-AAA261D19</name>
    <dbReference type="NCBI Taxonomy" id="1698273"/>
    <lineage>
        <taxon>Archaea</taxon>
        <taxon>Methanobacteriati</taxon>
        <taxon>Methanobacteriota</taxon>
        <taxon>candidate division MSBL1</taxon>
    </lineage>
</organism>
<gene>
    <name evidence="1" type="ORF">AKJ43_02040</name>
</gene>
<dbReference type="Proteomes" id="UP000070400">
    <property type="component" value="Unassembled WGS sequence"/>
</dbReference>
<evidence type="ECO:0000313" key="1">
    <source>
        <dbReference type="EMBL" id="KXB02281.1"/>
    </source>
</evidence>
<protein>
    <submittedName>
        <fullName evidence="1">Uncharacterized protein</fullName>
    </submittedName>
</protein>
<evidence type="ECO:0000313" key="2">
    <source>
        <dbReference type="Proteomes" id="UP000070400"/>
    </source>
</evidence>